<dbReference type="PANTHER" id="PTHR23257">
    <property type="entry name" value="SERINE-THREONINE PROTEIN KINASE"/>
    <property type="match status" value="1"/>
</dbReference>
<dbReference type="Proteomes" id="UP001530315">
    <property type="component" value="Unassembled WGS sequence"/>
</dbReference>
<evidence type="ECO:0000313" key="5">
    <source>
        <dbReference type="Proteomes" id="UP001530315"/>
    </source>
</evidence>
<accession>A0ABD3N6B3</accession>
<keyword evidence="2" id="KW-0812">Transmembrane</keyword>
<dbReference type="EMBL" id="JALLAZ020001603">
    <property type="protein sequence ID" value="KAL3771407.1"/>
    <property type="molecule type" value="Genomic_DNA"/>
</dbReference>
<keyword evidence="2" id="KW-0472">Membrane</keyword>
<feature type="region of interest" description="Disordered" evidence="1">
    <location>
        <begin position="1"/>
        <end position="20"/>
    </location>
</feature>
<keyword evidence="2" id="KW-1133">Transmembrane helix</keyword>
<evidence type="ECO:0000256" key="2">
    <source>
        <dbReference type="SAM" id="Phobius"/>
    </source>
</evidence>
<sequence>MRIRPVIQAGKSKLSPPVPEDFPLQYPRPNIQQTGEVLDAFELTPENQTRSLDVAVRPKYPSQELRVDPNEKHRVVKPKQHRSTRRFFGALFSVVLTAALLHLVIFNFDNHAFEGILSNSGGANYLRGKIRFLLKTYPRTFFLEDRYQPVVGRKVVQYPPEFSDATQLYDTKGSDDILVKENMERKIFPEHETNQDCVPMSEAQKSSFPTCNNVHALGLGDSLHDDSLRFLSDAGSWRDAWTFKAQVAHSPHEKESTDDVILKTIKLEHPMEERYFEFSRVDALAMELLASNPYVMNIHDFCGVSVVTERGEDRLGVVLQRLSPRARVDLAVKVALSVAALHEVDIVHNDINSDNIFMGPKNNPRLNDFNIAVLMMKNNRTNDTCPFTGHFPNIQWKSPEEQIMGPDGNSIGELTEKVDIYALGNLLFQLATNNKRPWRDMADGDGIPLTDAQKDHVSRLKMKGKLPKVPEEILKLNDPYINLLLEAMEQCYRFKPEDRPTAKEIADLLLTKKENLDAILVEFGRFPKSTSGVSTVSKPSKSSVSHA</sequence>
<feature type="transmembrane region" description="Helical" evidence="2">
    <location>
        <begin position="87"/>
        <end position="108"/>
    </location>
</feature>
<dbReference type="SUPFAM" id="SSF56112">
    <property type="entry name" value="Protein kinase-like (PK-like)"/>
    <property type="match status" value="1"/>
</dbReference>
<dbReference type="InterPro" id="IPR011009">
    <property type="entry name" value="Kinase-like_dom_sf"/>
</dbReference>
<name>A0ABD3N6B3_9STRA</name>
<proteinExistence type="predicted"/>
<dbReference type="InterPro" id="IPR050167">
    <property type="entry name" value="Ser_Thr_protein_kinase"/>
</dbReference>
<evidence type="ECO:0000259" key="3">
    <source>
        <dbReference type="PROSITE" id="PS50011"/>
    </source>
</evidence>
<comment type="caution">
    <text evidence="4">The sequence shown here is derived from an EMBL/GenBank/DDBJ whole genome shotgun (WGS) entry which is preliminary data.</text>
</comment>
<dbReference type="PROSITE" id="PS50011">
    <property type="entry name" value="PROTEIN_KINASE_DOM"/>
    <property type="match status" value="1"/>
</dbReference>
<feature type="domain" description="Protein kinase" evidence="3">
    <location>
        <begin position="228"/>
        <end position="510"/>
    </location>
</feature>
<gene>
    <name evidence="4" type="ORF">ACHAW5_010512</name>
</gene>
<evidence type="ECO:0000256" key="1">
    <source>
        <dbReference type="SAM" id="MobiDB-lite"/>
    </source>
</evidence>
<dbReference type="AlphaFoldDB" id="A0ABD3N6B3"/>
<dbReference type="Gene3D" id="1.10.510.10">
    <property type="entry name" value="Transferase(Phosphotransferase) domain 1"/>
    <property type="match status" value="1"/>
</dbReference>
<dbReference type="Pfam" id="PF07714">
    <property type="entry name" value="PK_Tyr_Ser-Thr"/>
    <property type="match status" value="1"/>
</dbReference>
<protein>
    <recommendedName>
        <fullName evidence="3">Protein kinase domain-containing protein</fullName>
    </recommendedName>
</protein>
<keyword evidence="5" id="KW-1185">Reference proteome</keyword>
<evidence type="ECO:0000313" key="4">
    <source>
        <dbReference type="EMBL" id="KAL3771407.1"/>
    </source>
</evidence>
<organism evidence="4 5">
    <name type="scientific">Stephanodiscus triporus</name>
    <dbReference type="NCBI Taxonomy" id="2934178"/>
    <lineage>
        <taxon>Eukaryota</taxon>
        <taxon>Sar</taxon>
        <taxon>Stramenopiles</taxon>
        <taxon>Ochrophyta</taxon>
        <taxon>Bacillariophyta</taxon>
        <taxon>Coscinodiscophyceae</taxon>
        <taxon>Thalassiosirophycidae</taxon>
        <taxon>Stephanodiscales</taxon>
        <taxon>Stephanodiscaceae</taxon>
        <taxon>Stephanodiscus</taxon>
    </lineage>
</organism>
<dbReference type="InterPro" id="IPR000719">
    <property type="entry name" value="Prot_kinase_dom"/>
</dbReference>
<dbReference type="InterPro" id="IPR001245">
    <property type="entry name" value="Ser-Thr/Tyr_kinase_cat_dom"/>
</dbReference>
<reference evidence="4 5" key="1">
    <citation type="submission" date="2024-10" db="EMBL/GenBank/DDBJ databases">
        <title>Updated reference genomes for cyclostephanoid diatoms.</title>
        <authorList>
            <person name="Roberts W.R."/>
            <person name="Alverson A.J."/>
        </authorList>
    </citation>
    <scope>NUCLEOTIDE SEQUENCE [LARGE SCALE GENOMIC DNA]</scope>
    <source>
        <strain evidence="4 5">AJA276-08</strain>
    </source>
</reference>